<reference evidence="8" key="1">
    <citation type="submission" date="2017-11" db="EMBL/GenBank/DDBJ databases">
        <title>Phenotypic and genomic properties of facultatively anaerobic sulfur-reducing natronoarchaea from hypersaline soda lakes.</title>
        <authorList>
            <person name="Sorokin D.Y."/>
            <person name="Kublanov I.V."/>
            <person name="Roman P."/>
            <person name="Sinninghe Damste J.S."/>
            <person name="Golyshin P.N."/>
            <person name="Rojo D."/>
            <person name="Ciordia S."/>
            <person name="Mena M.D.C."/>
            <person name="Ferrer M."/>
            <person name="Messina E."/>
            <person name="Smedile F."/>
            <person name="La Spada G."/>
            <person name="La Cono V."/>
            <person name="Yakimov M.M."/>
        </authorList>
    </citation>
    <scope>NUCLEOTIDE SEQUENCE [LARGE SCALE GENOMIC DNA]</scope>
    <source>
        <strain evidence="8">AArc-Sl</strain>
    </source>
</reference>
<dbReference type="InterPro" id="IPR029044">
    <property type="entry name" value="Nucleotide-diphossugar_trans"/>
</dbReference>
<dbReference type="Pfam" id="PF00535">
    <property type="entry name" value="Glycos_transf_2"/>
    <property type="match status" value="1"/>
</dbReference>
<dbReference type="CDD" id="cd06423">
    <property type="entry name" value="CESA_like"/>
    <property type="match status" value="1"/>
</dbReference>
<dbReference type="Gene3D" id="3.90.550.10">
    <property type="entry name" value="Spore Coat Polysaccharide Biosynthesis Protein SpsA, Chain A"/>
    <property type="match status" value="1"/>
</dbReference>
<dbReference type="Proteomes" id="UP000263012">
    <property type="component" value="Chromosome"/>
</dbReference>
<proteinExistence type="predicted"/>
<name>A0A343TG68_9EURY</name>
<dbReference type="SUPFAM" id="SSF53448">
    <property type="entry name" value="Nucleotide-diphospho-sugar transferases"/>
    <property type="match status" value="1"/>
</dbReference>
<evidence type="ECO:0000259" key="5">
    <source>
        <dbReference type="Pfam" id="PF00535"/>
    </source>
</evidence>
<feature type="domain" description="Glycosyltransferase 2-like" evidence="6">
    <location>
        <begin position="247"/>
        <end position="401"/>
    </location>
</feature>
<protein>
    <submittedName>
        <fullName evidence="7">Glycosyl transferase family 2</fullName>
    </submittedName>
</protein>
<feature type="region of interest" description="Disordered" evidence="3">
    <location>
        <begin position="467"/>
        <end position="491"/>
    </location>
</feature>
<evidence type="ECO:0000256" key="3">
    <source>
        <dbReference type="SAM" id="MobiDB-lite"/>
    </source>
</evidence>
<feature type="transmembrane region" description="Helical" evidence="4">
    <location>
        <begin position="6"/>
        <end position="30"/>
    </location>
</feature>
<evidence type="ECO:0000256" key="1">
    <source>
        <dbReference type="ARBA" id="ARBA00022676"/>
    </source>
</evidence>
<dbReference type="Pfam" id="PF13632">
    <property type="entry name" value="Glyco_trans_2_3"/>
    <property type="match status" value="1"/>
</dbReference>
<dbReference type="KEGG" id="hdf:AArcSl_0437"/>
<keyword evidence="8" id="KW-1185">Reference proteome</keyword>
<keyword evidence="4" id="KW-0472">Membrane</keyword>
<evidence type="ECO:0000259" key="6">
    <source>
        <dbReference type="Pfam" id="PF13632"/>
    </source>
</evidence>
<dbReference type="PANTHER" id="PTHR43630">
    <property type="entry name" value="POLY-BETA-1,6-N-ACETYL-D-GLUCOSAMINE SYNTHASE"/>
    <property type="match status" value="1"/>
</dbReference>
<keyword evidence="1" id="KW-0328">Glycosyltransferase</keyword>
<dbReference type="EMBL" id="CP025066">
    <property type="protein sequence ID" value="AUX08090.1"/>
    <property type="molecule type" value="Genomic_DNA"/>
</dbReference>
<evidence type="ECO:0000256" key="4">
    <source>
        <dbReference type="SAM" id="Phobius"/>
    </source>
</evidence>
<evidence type="ECO:0000313" key="8">
    <source>
        <dbReference type="Proteomes" id="UP000263012"/>
    </source>
</evidence>
<sequence>MLRELFATLLVSSALVVLVLYIVINGYYLLIHVLSLFQLRDEYRTRQSDPAYGTYESPFLPGIAVIVPAYNEEATIVDSVRSLLDQSYPERSVIVVNDGSEDATLDRLREAYDLEKIHDRAPWDLPCEQVHGVYHSVSVDDLLVIDKENGGKSDALNAGIGLTEQPLFCSIDADSLIDRDGLWHVVRPFLAHPSETVASGGVVRVANDCEIEGGQVLEANVSERSLIGLQEIEYLRAFYSGRLGLDRLRSLLVISGTFGLFETEAVREIDGYATDIVTEDLDLVVRLHRQMLENDRPYRVEFVPEPVVWTQVPETLADLSTQRRRWYRGLLEVFARNRDMIGNPNYGVVGTVAMPLYLLSEGIGPLIETYGYVVVPVAFALGMVNLEFFAFFLLVIVGFGVFLSWFGVFSEVWSYRRYDDPREIAILLGNAVIENVGYRQWKAFVSTRGFLEFLRNDTSWGAIERQSFSDETAEPNPNVEPDVDADIDVEG</sequence>
<gene>
    <name evidence="7" type="ORF">AArcSl_0437</name>
</gene>
<feature type="transmembrane region" description="Helical" evidence="4">
    <location>
        <begin position="388"/>
        <end position="408"/>
    </location>
</feature>
<dbReference type="PANTHER" id="PTHR43630:SF1">
    <property type="entry name" value="POLY-BETA-1,6-N-ACETYL-D-GLUCOSAMINE SYNTHASE"/>
    <property type="match status" value="1"/>
</dbReference>
<accession>A0A343TG68</accession>
<keyword evidence="2 7" id="KW-0808">Transferase</keyword>
<evidence type="ECO:0000256" key="2">
    <source>
        <dbReference type="ARBA" id="ARBA00022679"/>
    </source>
</evidence>
<keyword evidence="4" id="KW-1133">Transmembrane helix</keyword>
<feature type="domain" description="Glycosyltransferase 2-like" evidence="5">
    <location>
        <begin position="65"/>
        <end position="113"/>
    </location>
</feature>
<keyword evidence="4" id="KW-0812">Transmembrane</keyword>
<organism evidence="7 8">
    <name type="scientific">Halalkaliarchaeum desulfuricum</name>
    <dbReference type="NCBI Taxonomy" id="2055893"/>
    <lineage>
        <taxon>Archaea</taxon>
        <taxon>Methanobacteriati</taxon>
        <taxon>Methanobacteriota</taxon>
        <taxon>Stenosarchaea group</taxon>
        <taxon>Halobacteria</taxon>
        <taxon>Halobacteriales</taxon>
        <taxon>Haloferacaceae</taxon>
        <taxon>Halalkaliarchaeum</taxon>
    </lineage>
</organism>
<dbReference type="InterPro" id="IPR001173">
    <property type="entry name" value="Glyco_trans_2-like"/>
</dbReference>
<feature type="compositionally biased region" description="Acidic residues" evidence="3">
    <location>
        <begin position="481"/>
        <end position="491"/>
    </location>
</feature>
<dbReference type="AlphaFoldDB" id="A0A343TG68"/>
<dbReference type="GeneID" id="37876773"/>
<dbReference type="GO" id="GO:0016757">
    <property type="term" value="F:glycosyltransferase activity"/>
    <property type="evidence" value="ECO:0007669"/>
    <property type="project" value="UniProtKB-KW"/>
</dbReference>
<dbReference type="RefSeq" id="WP_119814362.1">
    <property type="nucleotide sequence ID" value="NZ_CP025066.1"/>
</dbReference>
<dbReference type="OrthoDB" id="43988at2157"/>
<evidence type="ECO:0000313" key="7">
    <source>
        <dbReference type="EMBL" id="AUX08090.1"/>
    </source>
</evidence>